<name>A0A8H5CX25_9AGAR</name>
<evidence type="ECO:0000313" key="2">
    <source>
        <dbReference type="Proteomes" id="UP000518752"/>
    </source>
</evidence>
<dbReference type="OrthoDB" id="2788229at2759"/>
<organism evidence="1 2">
    <name type="scientific">Collybiopsis confluens</name>
    <dbReference type="NCBI Taxonomy" id="2823264"/>
    <lineage>
        <taxon>Eukaryota</taxon>
        <taxon>Fungi</taxon>
        <taxon>Dikarya</taxon>
        <taxon>Basidiomycota</taxon>
        <taxon>Agaricomycotina</taxon>
        <taxon>Agaricomycetes</taxon>
        <taxon>Agaricomycetidae</taxon>
        <taxon>Agaricales</taxon>
        <taxon>Marasmiineae</taxon>
        <taxon>Omphalotaceae</taxon>
        <taxon>Collybiopsis</taxon>
    </lineage>
</organism>
<dbReference type="EMBL" id="JAACJN010000307">
    <property type="protein sequence ID" value="KAF5349470.1"/>
    <property type="molecule type" value="Genomic_DNA"/>
</dbReference>
<evidence type="ECO:0008006" key="3">
    <source>
        <dbReference type="Google" id="ProtNLM"/>
    </source>
</evidence>
<keyword evidence="2" id="KW-1185">Reference proteome</keyword>
<evidence type="ECO:0000313" key="1">
    <source>
        <dbReference type="EMBL" id="KAF5349470.1"/>
    </source>
</evidence>
<comment type="caution">
    <text evidence="1">The sequence shown here is derived from an EMBL/GenBank/DDBJ whole genome shotgun (WGS) entry which is preliminary data.</text>
</comment>
<dbReference type="AlphaFoldDB" id="A0A8H5CX25"/>
<sequence length="478" mass="55091">MPLDHPRTWPAALSRFRANSSPRRHWSEPKLPPELVELIIDHLQDSPQNLKVCSLVARAWRTRCQGHLFRCVQVDIWSLPPAMLSIVKGRIIRRLKGISSEDRIVPFTQELHIDTTTQRVGNRVSMHFMYRILSSLPPFTNLDTLTMNIPWNFHWEQYESAKQLPAQELSSCLSSLIKRSPRLEALSLQNPLFSSLDDVLTMMGFYSPRLGSLGIGNLSTLSDEIRALSTEQVRLWMEKKLACREARQVALTTIYVGYLHARIRDEILMHPNFIDWDTIQSLNLYWEREISSSCPTLLHRCLHHNLKELILTLVCCTDIRKSLSLAWSYPSFNLLPIPKVTINVKPDQLPNLTRLRVCSESVDMITAVLAPLIPASPFLSRIEVVLDWAIPGVRKIHKSHRNSPVTQRLDPILANWMEELWPFWRCVYVDIYTLRGKLSSKELGVLFRMMLPQSTRSFPAFHFGKCTGSYHKGQCRGK</sequence>
<reference evidence="1 2" key="1">
    <citation type="journal article" date="2020" name="ISME J.">
        <title>Uncovering the hidden diversity of litter-decomposition mechanisms in mushroom-forming fungi.</title>
        <authorList>
            <person name="Floudas D."/>
            <person name="Bentzer J."/>
            <person name="Ahren D."/>
            <person name="Johansson T."/>
            <person name="Persson P."/>
            <person name="Tunlid A."/>
        </authorList>
    </citation>
    <scope>NUCLEOTIDE SEQUENCE [LARGE SCALE GENOMIC DNA]</scope>
    <source>
        <strain evidence="1 2">CBS 406.79</strain>
    </source>
</reference>
<proteinExistence type="predicted"/>
<gene>
    <name evidence="1" type="ORF">D9757_012441</name>
</gene>
<protein>
    <recommendedName>
        <fullName evidence="3">F-box domain-containing protein</fullName>
    </recommendedName>
</protein>
<dbReference type="Proteomes" id="UP000518752">
    <property type="component" value="Unassembled WGS sequence"/>
</dbReference>
<accession>A0A8H5CX25</accession>